<reference evidence="6 7" key="1">
    <citation type="journal article" date="2020" name="Nature">
        <title>Bacterial chemolithoautotrophy via manganese oxidation.</title>
        <authorList>
            <person name="Yu H."/>
            <person name="Leadbetter J.R."/>
        </authorList>
    </citation>
    <scope>NUCLEOTIDE SEQUENCE [LARGE SCALE GENOMIC DNA]</scope>
    <source>
        <strain evidence="6 7">Mn-1</strain>
    </source>
</reference>
<evidence type="ECO:0000313" key="7">
    <source>
        <dbReference type="Proteomes" id="UP000534783"/>
    </source>
</evidence>
<dbReference type="RefSeq" id="WP_168062547.1">
    <property type="nucleotide sequence ID" value="NZ_VTOW01000003.1"/>
</dbReference>
<dbReference type="InterPro" id="IPR041602">
    <property type="entry name" value="Quercetinase_C"/>
</dbReference>
<name>A0A7X6ICB1_9BACT</name>
<evidence type="ECO:0000313" key="6">
    <source>
        <dbReference type="EMBL" id="NKE72671.1"/>
    </source>
</evidence>
<keyword evidence="2" id="KW-0479">Metal-binding</keyword>
<dbReference type="PANTHER" id="PTHR43212:SF3">
    <property type="entry name" value="QUERCETIN 2,3-DIOXYGENASE"/>
    <property type="match status" value="1"/>
</dbReference>
<accession>A0A7X6ICB1</accession>
<keyword evidence="2" id="KW-0408">Iron</keyword>
<feature type="domain" description="Quercetin 2,3-dioxygenase C-terminal cupin" evidence="5">
    <location>
        <begin position="151"/>
        <end position="226"/>
    </location>
</feature>
<comment type="similarity">
    <text evidence="1 3">Belongs to the pirin family.</text>
</comment>
<dbReference type="Pfam" id="PF17954">
    <property type="entry name" value="Pirin_C_2"/>
    <property type="match status" value="1"/>
</dbReference>
<evidence type="ECO:0000256" key="2">
    <source>
        <dbReference type="PIRSR" id="PIRSR006232-1"/>
    </source>
</evidence>
<dbReference type="Proteomes" id="UP000534783">
    <property type="component" value="Unassembled WGS sequence"/>
</dbReference>
<feature type="domain" description="Pirin N-terminal" evidence="4">
    <location>
        <begin position="16"/>
        <end position="119"/>
    </location>
</feature>
<organism evidence="6 7">
    <name type="scientific">Candidatus Manganitrophus noduliformans</name>
    <dbReference type="NCBI Taxonomy" id="2606439"/>
    <lineage>
        <taxon>Bacteria</taxon>
        <taxon>Pseudomonadati</taxon>
        <taxon>Nitrospirota</taxon>
        <taxon>Nitrospiria</taxon>
        <taxon>Candidatus Troglogloeales</taxon>
        <taxon>Candidatus Manganitrophaceae</taxon>
        <taxon>Candidatus Manganitrophus</taxon>
    </lineage>
</organism>
<dbReference type="AlphaFoldDB" id="A0A7X6ICB1"/>
<keyword evidence="7" id="KW-1185">Reference proteome</keyword>
<dbReference type="InterPro" id="IPR011051">
    <property type="entry name" value="RmlC_Cupin_sf"/>
</dbReference>
<comment type="cofactor">
    <cofactor evidence="2">
        <name>Fe cation</name>
        <dbReference type="ChEBI" id="CHEBI:24875"/>
    </cofactor>
    <text evidence="2">Binds 1 Fe cation per subunit.</text>
</comment>
<evidence type="ECO:0000256" key="1">
    <source>
        <dbReference type="ARBA" id="ARBA00008416"/>
    </source>
</evidence>
<dbReference type="EMBL" id="VTOW01000003">
    <property type="protein sequence ID" value="NKE72671.1"/>
    <property type="molecule type" value="Genomic_DNA"/>
</dbReference>
<comment type="caution">
    <text evidence="6">The sequence shown here is derived from an EMBL/GenBank/DDBJ whole genome shotgun (WGS) entry which is preliminary data.</text>
</comment>
<evidence type="ECO:0000256" key="3">
    <source>
        <dbReference type="RuleBase" id="RU003457"/>
    </source>
</evidence>
<feature type="binding site" evidence="2">
    <location>
        <position position="103"/>
    </location>
    <ligand>
        <name>Fe cation</name>
        <dbReference type="ChEBI" id="CHEBI:24875"/>
    </ligand>
</feature>
<feature type="binding site" evidence="2">
    <location>
        <position position="59"/>
    </location>
    <ligand>
        <name>Fe cation</name>
        <dbReference type="ChEBI" id="CHEBI:24875"/>
    </ligand>
</feature>
<sequence>MMHVRKRKEIFHIDGGWFSGDWHFSFDNYNDPENTGFGKLRVFNVDTLIPGAVWPMHPHQEMEVITYCTQGVFEHADDLGNDGLLYPGDVQHTTIGSGMMHSEINHSKTEPMTFIQVWIFPWKQGLTPRVQQKHVKKEERLNRFTPLVSNRAPGALPIEQDAEAFAAAPESGVQIQKNLERDQGAYLYLISGAVLLNGTALSPGDAAKVIDEAVAIEATEPSELFILMVPL</sequence>
<evidence type="ECO:0000259" key="5">
    <source>
        <dbReference type="Pfam" id="PF17954"/>
    </source>
</evidence>
<proteinExistence type="inferred from homology"/>
<dbReference type="PIRSF" id="PIRSF006232">
    <property type="entry name" value="Pirin"/>
    <property type="match status" value="1"/>
</dbReference>
<dbReference type="InterPro" id="IPR014710">
    <property type="entry name" value="RmlC-like_jellyroll"/>
</dbReference>
<feature type="binding site" evidence="2">
    <location>
        <position position="101"/>
    </location>
    <ligand>
        <name>Fe cation</name>
        <dbReference type="ChEBI" id="CHEBI:24875"/>
    </ligand>
</feature>
<dbReference type="GO" id="GO:0046872">
    <property type="term" value="F:metal ion binding"/>
    <property type="evidence" value="ECO:0007669"/>
    <property type="project" value="UniProtKB-KW"/>
</dbReference>
<dbReference type="Gene3D" id="2.60.120.10">
    <property type="entry name" value="Jelly Rolls"/>
    <property type="match status" value="2"/>
</dbReference>
<dbReference type="SUPFAM" id="SSF51182">
    <property type="entry name" value="RmlC-like cupins"/>
    <property type="match status" value="1"/>
</dbReference>
<dbReference type="Pfam" id="PF02678">
    <property type="entry name" value="Pirin"/>
    <property type="match status" value="1"/>
</dbReference>
<dbReference type="PANTHER" id="PTHR43212">
    <property type="entry name" value="QUERCETIN 2,3-DIOXYGENASE"/>
    <property type="match status" value="1"/>
</dbReference>
<dbReference type="InterPro" id="IPR003829">
    <property type="entry name" value="Pirin_N_dom"/>
</dbReference>
<feature type="binding site" evidence="2">
    <location>
        <position position="57"/>
    </location>
    <ligand>
        <name>Fe cation</name>
        <dbReference type="ChEBI" id="CHEBI:24875"/>
    </ligand>
</feature>
<dbReference type="InterPro" id="IPR012093">
    <property type="entry name" value="Pirin"/>
</dbReference>
<evidence type="ECO:0000259" key="4">
    <source>
        <dbReference type="Pfam" id="PF02678"/>
    </source>
</evidence>
<protein>
    <submittedName>
        <fullName evidence="6">Pirin family protein</fullName>
    </submittedName>
</protein>
<gene>
    <name evidence="6" type="ORF">MNODULE_18125</name>
</gene>